<gene>
    <name evidence="12" type="ORF">C9J27_03365</name>
</gene>
<comment type="subcellular location">
    <subcellularLocation>
        <location evidence="1">Cell membrane</location>
        <topology evidence="1">Multi-pass membrane protein</topology>
    </subcellularLocation>
</comment>
<keyword evidence="3" id="KW-0813">Transport</keyword>
<keyword evidence="7 10" id="KW-1133">Transmembrane helix</keyword>
<dbReference type="InterPro" id="IPR022813">
    <property type="entry name" value="SecD/SecF_arch_bac"/>
</dbReference>
<evidence type="ECO:0000256" key="1">
    <source>
        <dbReference type="ARBA" id="ARBA00004651"/>
    </source>
</evidence>
<keyword evidence="5 10" id="KW-0812">Transmembrane</keyword>
<comment type="caution">
    <text evidence="12">The sequence shown here is derived from an EMBL/GenBank/DDBJ whole genome shotgun (WGS) entry which is preliminary data.</text>
</comment>
<evidence type="ECO:0000313" key="12">
    <source>
        <dbReference type="EMBL" id="PSV01070.1"/>
    </source>
</evidence>
<dbReference type="EMBL" id="PYNF01000002">
    <property type="protein sequence ID" value="PSV01070.1"/>
    <property type="molecule type" value="Genomic_DNA"/>
</dbReference>
<keyword evidence="4" id="KW-1003">Cell membrane</keyword>
<evidence type="ECO:0000256" key="9">
    <source>
        <dbReference type="ARBA" id="ARBA00023136"/>
    </source>
</evidence>
<dbReference type="InterPro" id="IPR005665">
    <property type="entry name" value="SecF_bac"/>
</dbReference>
<keyword evidence="6" id="KW-0653">Protein transport</keyword>
<dbReference type="GO" id="GO:0006886">
    <property type="term" value="P:intracellular protein transport"/>
    <property type="evidence" value="ECO:0007669"/>
    <property type="project" value="InterPro"/>
</dbReference>
<evidence type="ECO:0000256" key="5">
    <source>
        <dbReference type="ARBA" id="ARBA00022692"/>
    </source>
</evidence>
<evidence type="ECO:0000256" key="8">
    <source>
        <dbReference type="ARBA" id="ARBA00023010"/>
    </source>
</evidence>
<feature type="transmembrane region" description="Helical" evidence="10">
    <location>
        <begin position="236"/>
        <end position="261"/>
    </location>
</feature>
<evidence type="ECO:0000256" key="2">
    <source>
        <dbReference type="ARBA" id="ARBA00015792"/>
    </source>
</evidence>
<evidence type="ECO:0000259" key="11">
    <source>
        <dbReference type="Pfam" id="PF02355"/>
    </source>
</evidence>
<name>A0A2T3KMP3_9GAMM</name>
<evidence type="ECO:0000256" key="3">
    <source>
        <dbReference type="ARBA" id="ARBA00022448"/>
    </source>
</evidence>
<feature type="transmembrane region" description="Helical" evidence="10">
    <location>
        <begin position="164"/>
        <end position="185"/>
    </location>
</feature>
<evidence type="ECO:0000256" key="10">
    <source>
        <dbReference type="SAM" id="Phobius"/>
    </source>
</evidence>
<accession>A0A2T3KMP3</accession>
<dbReference type="InterPro" id="IPR022646">
    <property type="entry name" value="SecD/SecF_CS"/>
</dbReference>
<dbReference type="GO" id="GO:0015450">
    <property type="term" value="F:protein-transporting ATPase activity"/>
    <property type="evidence" value="ECO:0007669"/>
    <property type="project" value="InterPro"/>
</dbReference>
<dbReference type="Pfam" id="PF07549">
    <property type="entry name" value="Sec_GG"/>
    <property type="match status" value="1"/>
</dbReference>
<keyword evidence="9 10" id="KW-0472">Membrane</keyword>
<keyword evidence="8" id="KW-0811">Translocation</keyword>
<feature type="transmembrane region" description="Helical" evidence="10">
    <location>
        <begin position="212"/>
        <end position="230"/>
    </location>
</feature>
<dbReference type="NCBIfam" id="TIGR00966">
    <property type="entry name" value="transloc_SecF"/>
    <property type="match status" value="1"/>
</dbReference>
<reference evidence="12 13" key="1">
    <citation type="submission" date="2018-01" db="EMBL/GenBank/DDBJ databases">
        <title>Whole genome sequencing of Histamine producing bacteria.</title>
        <authorList>
            <person name="Butler K."/>
        </authorList>
    </citation>
    <scope>NUCLEOTIDE SEQUENCE [LARGE SCALE GENOMIC DNA]</scope>
    <source>
        <strain evidence="12 13">FS-7.2</strain>
    </source>
</reference>
<sequence length="281" mass="30246">MNLFTNKKSRNAIASTSILLCLIGLIFVMFNKPVMGIEFTGGTVYTVKSDLAKVTAIVGNDSAFKLSKDGSYTIVKTSLKSGTEHPALEKIKAMASTSEHIGPSLGSELIHDSIVGLALSFLLIAIYLAIRYNLMMALSALLALAHDVLLTIVILALFKVEISSIVVGAVLTVVGYSINDSVVTLDKLREVIRDKVDDPIQSAIEITLTRNIRTCVATMLVIISMYLFGGDMVHDFSFTMLCGVTFGMISSITVMPLLLAISSRRFDSLSTTQAPSVEGNI</sequence>
<proteinExistence type="predicted"/>
<dbReference type="GO" id="GO:0005886">
    <property type="term" value="C:plasma membrane"/>
    <property type="evidence" value="ECO:0007669"/>
    <property type="project" value="UniProtKB-SubCell"/>
</dbReference>
<dbReference type="InterPro" id="IPR022645">
    <property type="entry name" value="SecD/SecF_bac"/>
</dbReference>
<dbReference type="PANTHER" id="PTHR30081">
    <property type="entry name" value="PROTEIN-EXPORT MEMBRANE PROTEIN SEC"/>
    <property type="match status" value="1"/>
</dbReference>
<evidence type="ECO:0000256" key="6">
    <source>
        <dbReference type="ARBA" id="ARBA00022927"/>
    </source>
</evidence>
<protein>
    <recommendedName>
        <fullName evidence="2">Protein translocase subunit SecF</fullName>
    </recommendedName>
</protein>
<dbReference type="RefSeq" id="WP_107288798.1">
    <property type="nucleotide sequence ID" value="NZ_PYNF01000002.1"/>
</dbReference>
<evidence type="ECO:0000256" key="7">
    <source>
        <dbReference type="ARBA" id="ARBA00022989"/>
    </source>
</evidence>
<evidence type="ECO:0000313" key="13">
    <source>
        <dbReference type="Proteomes" id="UP000241426"/>
    </source>
</evidence>
<feature type="transmembrane region" description="Helical" evidence="10">
    <location>
        <begin position="12"/>
        <end position="30"/>
    </location>
</feature>
<feature type="transmembrane region" description="Helical" evidence="10">
    <location>
        <begin position="113"/>
        <end position="130"/>
    </location>
</feature>
<dbReference type="Pfam" id="PF02355">
    <property type="entry name" value="SecD_SecF_C"/>
    <property type="match status" value="1"/>
</dbReference>
<dbReference type="PANTHER" id="PTHR30081:SF8">
    <property type="entry name" value="PROTEIN TRANSLOCASE SUBUNIT SECF"/>
    <property type="match status" value="1"/>
</dbReference>
<dbReference type="SUPFAM" id="SSF82866">
    <property type="entry name" value="Multidrug efflux transporter AcrB transmembrane domain"/>
    <property type="match status" value="1"/>
</dbReference>
<evidence type="ECO:0000256" key="4">
    <source>
        <dbReference type="ARBA" id="ARBA00022475"/>
    </source>
</evidence>
<dbReference type="Gene3D" id="1.20.1640.10">
    <property type="entry name" value="Multidrug efflux transporter AcrB transmembrane domain"/>
    <property type="match status" value="1"/>
</dbReference>
<feature type="domain" description="Protein export membrane protein SecD/SecF C-terminal" evidence="11">
    <location>
        <begin position="93"/>
        <end position="259"/>
    </location>
</feature>
<dbReference type="InterPro" id="IPR048634">
    <property type="entry name" value="SecD_SecF_C"/>
</dbReference>
<organism evidence="12 13">
    <name type="scientific">Photobacterium kishitanii</name>
    <dbReference type="NCBI Taxonomy" id="318456"/>
    <lineage>
        <taxon>Bacteria</taxon>
        <taxon>Pseudomonadati</taxon>
        <taxon>Pseudomonadota</taxon>
        <taxon>Gammaproteobacteria</taxon>
        <taxon>Vibrionales</taxon>
        <taxon>Vibrionaceae</taxon>
        <taxon>Photobacterium</taxon>
    </lineage>
</organism>
<dbReference type="AlphaFoldDB" id="A0A2T3KMP3"/>
<dbReference type="Proteomes" id="UP000241426">
    <property type="component" value="Unassembled WGS sequence"/>
</dbReference>
<dbReference type="PRINTS" id="PR01755">
    <property type="entry name" value="SECFTRNLCASE"/>
</dbReference>
<feature type="transmembrane region" description="Helical" evidence="10">
    <location>
        <begin position="137"/>
        <end position="158"/>
    </location>
</feature>